<keyword evidence="2" id="KW-1185">Reference proteome</keyword>
<gene>
    <name evidence="1" type="ORF">CEXT_491591</name>
</gene>
<dbReference type="Proteomes" id="UP001054945">
    <property type="component" value="Unassembled WGS sequence"/>
</dbReference>
<comment type="caution">
    <text evidence="1">The sequence shown here is derived from an EMBL/GenBank/DDBJ whole genome shotgun (WGS) entry which is preliminary data.</text>
</comment>
<name>A0AAV4U2V8_CAEEX</name>
<proteinExistence type="predicted"/>
<reference evidence="1 2" key="1">
    <citation type="submission" date="2021-06" db="EMBL/GenBank/DDBJ databases">
        <title>Caerostris extrusa draft genome.</title>
        <authorList>
            <person name="Kono N."/>
            <person name="Arakawa K."/>
        </authorList>
    </citation>
    <scope>NUCLEOTIDE SEQUENCE [LARGE SCALE GENOMIC DNA]</scope>
</reference>
<accession>A0AAV4U2V8</accession>
<sequence>MAGECLTSLDGRVNERRVPSAERNLCLKCVDSYLCVERNMAMDCKECTHICIVFVLIFTYCSPTAGKQGKMDVYLSQKRTSFNVRKDLRLLFFGNGRSRVQCALARRLAVPRRTLAVGIASFSSY</sequence>
<dbReference type="AlphaFoldDB" id="A0AAV4U2V8"/>
<evidence type="ECO:0000313" key="1">
    <source>
        <dbReference type="EMBL" id="GIY52081.1"/>
    </source>
</evidence>
<organism evidence="1 2">
    <name type="scientific">Caerostris extrusa</name>
    <name type="common">Bark spider</name>
    <name type="synonym">Caerostris bankana</name>
    <dbReference type="NCBI Taxonomy" id="172846"/>
    <lineage>
        <taxon>Eukaryota</taxon>
        <taxon>Metazoa</taxon>
        <taxon>Ecdysozoa</taxon>
        <taxon>Arthropoda</taxon>
        <taxon>Chelicerata</taxon>
        <taxon>Arachnida</taxon>
        <taxon>Araneae</taxon>
        <taxon>Araneomorphae</taxon>
        <taxon>Entelegynae</taxon>
        <taxon>Araneoidea</taxon>
        <taxon>Araneidae</taxon>
        <taxon>Caerostris</taxon>
    </lineage>
</organism>
<protein>
    <submittedName>
        <fullName evidence="1">Uncharacterized protein</fullName>
    </submittedName>
</protein>
<evidence type="ECO:0000313" key="2">
    <source>
        <dbReference type="Proteomes" id="UP001054945"/>
    </source>
</evidence>
<dbReference type="EMBL" id="BPLR01012192">
    <property type="protein sequence ID" value="GIY52081.1"/>
    <property type="molecule type" value="Genomic_DNA"/>
</dbReference>